<dbReference type="AlphaFoldDB" id="A0A1N7JZB1"/>
<dbReference type="Pfam" id="PF00561">
    <property type="entry name" value="Abhydrolase_1"/>
    <property type="match status" value="1"/>
</dbReference>
<dbReference type="InterPro" id="IPR029058">
    <property type="entry name" value="AB_hydrolase_fold"/>
</dbReference>
<keyword evidence="3" id="KW-1185">Reference proteome</keyword>
<dbReference type="STRING" id="80876.SAMN05421779_102533"/>
<sequence>MQASHQHTQSTPLPRVRLGPRPLPLYLGLAGTTFLGSLAASHALKSEWSSWNSSSPDAPPLPPQLQRLSADLDALLAGAPLPDLADAVAHEACRRFGDFLEGVQRYRHHPYRRRLHDPPAIWQRGGVCLRDYTLARFRTDPAAIPLVAVPSLINRGYILDLNGRRSLMRHLARHGLHPLLLDWGDPGPEEQPLDLSGYITDRLIPALEAACERAGRPVVVLGYCMGGLLSLAACLRRPDLVAGFVALATPWDFSAHDGPGMAVFREAIPWILSSVDTMGALPVDILQVMFSGLEPGSITRKFQSFAHMAPDSPKTTLFVGMEDWVNDGVPLVRAVARECLGDWYCGNTTGRGCWQVGGLPVRPEELAIPSLFLIPERDRIVPPESARALAAKVSGATILHVSLGHIGMITGSGAGRQVYSPMTRWLKRNFASQ</sequence>
<protein>
    <submittedName>
        <fullName evidence="2">Polyhydroxyalkanoate synthase</fullName>
    </submittedName>
</protein>
<evidence type="ECO:0000313" key="3">
    <source>
        <dbReference type="Proteomes" id="UP000185678"/>
    </source>
</evidence>
<dbReference type="InterPro" id="IPR000073">
    <property type="entry name" value="AB_hydrolase_1"/>
</dbReference>
<gene>
    <name evidence="2" type="ORF">SAMN05421779_102533</name>
</gene>
<dbReference type="EMBL" id="FTOA01000002">
    <property type="protein sequence ID" value="SIS54658.1"/>
    <property type="molecule type" value="Genomic_DNA"/>
</dbReference>
<dbReference type="SUPFAM" id="SSF53474">
    <property type="entry name" value="alpha/beta-Hydrolases"/>
    <property type="match status" value="1"/>
</dbReference>
<dbReference type="RefSeq" id="WP_076399383.1">
    <property type="nucleotide sequence ID" value="NZ_FTOA01000002.1"/>
</dbReference>
<dbReference type="PANTHER" id="PTHR36837:SF4">
    <property type="entry name" value="BLR0908 PROTEIN"/>
    <property type="match status" value="1"/>
</dbReference>
<proteinExistence type="predicted"/>
<dbReference type="Proteomes" id="UP000185678">
    <property type="component" value="Unassembled WGS sequence"/>
</dbReference>
<dbReference type="PANTHER" id="PTHR36837">
    <property type="entry name" value="POLY(3-HYDROXYALKANOATE) POLYMERASE SUBUNIT PHAC"/>
    <property type="match status" value="1"/>
</dbReference>
<name>A0A1N7JZB1_9PROT</name>
<dbReference type="Gene3D" id="3.40.50.1820">
    <property type="entry name" value="alpha/beta hydrolase"/>
    <property type="match status" value="1"/>
</dbReference>
<dbReference type="InterPro" id="IPR051321">
    <property type="entry name" value="PHA/PHB_synthase"/>
</dbReference>
<feature type="domain" description="AB hydrolase-1" evidence="1">
    <location>
        <begin position="157"/>
        <end position="410"/>
    </location>
</feature>
<evidence type="ECO:0000313" key="2">
    <source>
        <dbReference type="EMBL" id="SIS54658.1"/>
    </source>
</evidence>
<reference evidence="2 3" key="1">
    <citation type="submission" date="2017-01" db="EMBL/GenBank/DDBJ databases">
        <authorList>
            <person name="Mah S.A."/>
            <person name="Swanson W.J."/>
            <person name="Moy G.W."/>
            <person name="Vacquier V.D."/>
        </authorList>
    </citation>
    <scope>NUCLEOTIDE SEQUENCE [LARGE SCALE GENOMIC DNA]</scope>
    <source>
        <strain evidence="2 3">DSM 11589</strain>
    </source>
</reference>
<accession>A0A1N7JZB1</accession>
<evidence type="ECO:0000259" key="1">
    <source>
        <dbReference type="Pfam" id="PF00561"/>
    </source>
</evidence>
<organism evidence="2 3">
    <name type="scientific">Insolitispirillum peregrinum</name>
    <dbReference type="NCBI Taxonomy" id="80876"/>
    <lineage>
        <taxon>Bacteria</taxon>
        <taxon>Pseudomonadati</taxon>
        <taxon>Pseudomonadota</taxon>
        <taxon>Alphaproteobacteria</taxon>
        <taxon>Rhodospirillales</taxon>
        <taxon>Novispirillaceae</taxon>
        <taxon>Insolitispirillum</taxon>
    </lineage>
</organism>